<sequence length="191" mass="22583">MILPSKRLSRDSDFLEFAKHYQSISGNTSKIEQLKSRTCVRAFYDSKGEMCAGYTVNCDNPLVYIADLPKDMEAHPLQYATENIVEGGGLWVERELSDFERGFVFIYASWDAYRMKKRYFMSGARNPKVAERQKYIYPNILFEGPTEKFDYVCMLYCRRQYILFQIGLFISRYWIVQPIKKWFRNLKTATT</sequence>
<accession>A0A837GDN5</accession>
<organism evidence="1">
    <name type="scientific">Vibrio coralliilyticus</name>
    <dbReference type="NCBI Taxonomy" id="190893"/>
    <lineage>
        <taxon>Bacteria</taxon>
        <taxon>Pseudomonadati</taxon>
        <taxon>Pseudomonadota</taxon>
        <taxon>Gammaproteobacteria</taxon>
        <taxon>Vibrionales</taxon>
        <taxon>Vibrionaceae</taxon>
        <taxon>Vibrio</taxon>
    </lineage>
</organism>
<dbReference type="AlphaFoldDB" id="A0A837GDN5"/>
<protein>
    <submittedName>
        <fullName evidence="1">Uncharacterized protein</fullName>
    </submittedName>
</protein>
<dbReference type="RefSeq" id="WP_045984657.1">
    <property type="nucleotide sequence ID" value="NZ_CP063051.1"/>
</dbReference>
<dbReference type="EMBL" id="JXXR01000001">
    <property type="protein sequence ID" value="KJY77611.1"/>
    <property type="molecule type" value="Genomic_DNA"/>
</dbReference>
<reference evidence="1" key="1">
    <citation type="journal article" date="2015" name="BMC Genomics">
        <title>Genome mining reveals unlocked bioactive potential of marine Gram-negative bacteria.</title>
        <authorList>
            <person name="Machado H."/>
            <person name="Sonnenschein E.C."/>
            <person name="Melchiorsen J."/>
            <person name="Gram L."/>
        </authorList>
    </citation>
    <scope>NUCLEOTIDE SEQUENCE</scope>
    <source>
        <strain evidence="1">S2052</strain>
    </source>
</reference>
<gene>
    <name evidence="1" type="ORF">TW71_00840</name>
</gene>
<comment type="caution">
    <text evidence="1">The sequence shown here is derived from an EMBL/GenBank/DDBJ whole genome shotgun (WGS) entry which is preliminary data.</text>
</comment>
<evidence type="ECO:0000313" key="1">
    <source>
        <dbReference type="EMBL" id="KJY77611.1"/>
    </source>
</evidence>
<name>A0A837GDN5_9VIBR</name>
<proteinExistence type="predicted"/>